<evidence type="ECO:0000256" key="1">
    <source>
        <dbReference type="SAM" id="MobiDB-lite"/>
    </source>
</evidence>
<dbReference type="EMBL" id="KE123623">
    <property type="protein sequence ID" value="EUR70345.1"/>
    <property type="molecule type" value="Genomic_DNA"/>
</dbReference>
<protein>
    <submittedName>
        <fullName evidence="2">Uncharacterized protein</fullName>
    </submittedName>
</protein>
<feature type="region of interest" description="Disordered" evidence="1">
    <location>
        <begin position="90"/>
        <end position="199"/>
    </location>
</feature>
<dbReference type="Proteomes" id="UP000030688">
    <property type="component" value="Unassembled WGS sequence"/>
</dbReference>
<dbReference type="AlphaFoldDB" id="W7F677"/>
<name>W7F677_PLAF8</name>
<feature type="region of interest" description="Disordered" evidence="1">
    <location>
        <begin position="239"/>
        <end position="281"/>
    </location>
</feature>
<feature type="compositionally biased region" description="Acidic residues" evidence="1">
    <location>
        <begin position="139"/>
        <end position="156"/>
    </location>
</feature>
<feature type="compositionally biased region" description="Basic residues" evidence="1">
    <location>
        <begin position="240"/>
        <end position="267"/>
    </location>
</feature>
<gene>
    <name evidence="2" type="ORF">PFBG_03572</name>
</gene>
<reference evidence="3" key="1">
    <citation type="submission" date="2007-11" db="EMBL/GenBank/DDBJ databases">
        <authorList>
            <consortium name="The Broad Institute Genome Sequencing Platform"/>
            <person name="Volkman S.K."/>
            <person name="Daily J.P."/>
            <person name="Sarr O."/>
            <person name="Ndiaye D."/>
            <person name="Ndir O."/>
            <person name="Mboup S."/>
            <person name="Lukens A."/>
            <person name="Stange-Thomann N."/>
            <person name="Mauceli E."/>
            <person name="Gnerre S."/>
            <person name="Jaffe D."/>
            <person name="Zainoun J."/>
            <person name="Wiegand R.C."/>
            <person name="Birren B."/>
            <person name="Galagan J."/>
            <person name="Lander E."/>
            <person name="Wirth D.F."/>
        </authorList>
    </citation>
    <scope>NUCLEOTIDE SEQUENCE [LARGE SCALE GENOMIC DNA]</scope>
    <source>
        <strain evidence="3">7G8</strain>
    </source>
</reference>
<sequence length="649" mass="77237">MKNVKQNISNFRELAKQLEACIHFDSTDIEVMRDIYLKCKKDLISLEKITLEALEKGKANLFEELVQVSTEVNRSIKLFEKFEREHKKDGTVRISEGTNQTTFSYDMKEQNKKKKKHNDRKHEKRNNRESIRKHKSEHYEDEDEYYVDDDDDDEEENDKRREKRSKRKDSEKNKERKKEKKKSHINEEKYKDRNMNRRDTFMYKSDSKFSYNKDFDNNIQDTNLFSSEFDEELNEYRHEKFNKHTNMKEKRKSKKDNKSNSRKGNKTKGHEHLSNMNEEDEIENEIKDDNFELSDENYNDNKKKIYFNENKLYNLDDSSSNDIMNSMNKRNSLEKEFLSSNKSLNLLVHISEIINVSFNLKNNVNIFITIKSIDNKIYLKKKTKNKSIQNCSINISELFDFSFNYNKKLYLIIDIIDSIDGTYYYNSIINLNKILLRKNKYFLPTIFTLTPKNEKAKLEQGLLYNENSTNANRYQQVPSNYIILPSNGFTNMKNMNEVSNEQVKNGVYNNKQILTPNPFFGFKKNYNNPNLNNQNMNNFNFSSRNVNSYPNLNNFNFTSRNMNNHNLNNFKNGYLSPNLNNINYGTRNMRVTPFNSPGLNMGRPYMFTPRQYPQMNNVNMNVNGMGYMNNVNNMNNVNSMNNVNNEQCE</sequence>
<feature type="compositionally biased region" description="Basic residues" evidence="1">
    <location>
        <begin position="111"/>
        <end position="136"/>
    </location>
</feature>
<feature type="compositionally biased region" description="Basic and acidic residues" evidence="1">
    <location>
        <begin position="184"/>
        <end position="199"/>
    </location>
</feature>
<organism evidence="2 3">
    <name type="scientific">Plasmodium falciparum (isolate 7G8)</name>
    <dbReference type="NCBI Taxonomy" id="57266"/>
    <lineage>
        <taxon>Eukaryota</taxon>
        <taxon>Sar</taxon>
        <taxon>Alveolata</taxon>
        <taxon>Apicomplexa</taxon>
        <taxon>Aconoidasida</taxon>
        <taxon>Haemosporida</taxon>
        <taxon>Plasmodiidae</taxon>
        <taxon>Plasmodium</taxon>
        <taxon>Plasmodium (Laverania)</taxon>
    </lineage>
</organism>
<accession>W7F677</accession>
<evidence type="ECO:0000313" key="3">
    <source>
        <dbReference type="Proteomes" id="UP000030688"/>
    </source>
</evidence>
<evidence type="ECO:0000313" key="2">
    <source>
        <dbReference type="EMBL" id="EUR70345.1"/>
    </source>
</evidence>
<proteinExistence type="predicted"/>
<reference evidence="2 3" key="2">
    <citation type="submission" date="2013-02" db="EMBL/GenBank/DDBJ databases">
        <title>The Genome Sequence of Plasmodium falciparum 7G8.</title>
        <authorList>
            <consortium name="The Broad Institute Genome Sequencing Platform"/>
            <consortium name="The Broad Institute Genome Sequencing Center for Infectious Disease"/>
            <person name="Neafsey D."/>
            <person name="Cheeseman I."/>
            <person name="Volkman S."/>
            <person name="Adams J."/>
            <person name="Walker B."/>
            <person name="Young S.K."/>
            <person name="Zeng Q."/>
            <person name="Gargeya S."/>
            <person name="Fitzgerald M."/>
            <person name="Haas B."/>
            <person name="Abouelleil A."/>
            <person name="Alvarado L."/>
            <person name="Arachchi H.M."/>
            <person name="Berlin A.M."/>
            <person name="Chapman S.B."/>
            <person name="Dewar J."/>
            <person name="Goldberg J."/>
            <person name="Griggs A."/>
            <person name="Gujja S."/>
            <person name="Hansen M."/>
            <person name="Howarth C."/>
            <person name="Imamovic A."/>
            <person name="Larimer J."/>
            <person name="McCowan C."/>
            <person name="Murphy C."/>
            <person name="Neiman D."/>
            <person name="Pearson M."/>
            <person name="Priest M."/>
            <person name="Roberts A."/>
            <person name="Saif S."/>
            <person name="Shea T."/>
            <person name="Sisk P."/>
            <person name="Sykes S."/>
            <person name="Wortman J."/>
            <person name="Nusbaum C."/>
            <person name="Birren B."/>
        </authorList>
    </citation>
    <scope>NUCLEOTIDE SEQUENCE [LARGE SCALE GENOMIC DNA]</scope>
    <source>
        <strain evidence="2 3">7G8</strain>
    </source>
</reference>